<comment type="caution">
    <text evidence="2">The sequence shown here is derived from an EMBL/GenBank/DDBJ whole genome shotgun (WGS) entry which is preliminary data.</text>
</comment>
<dbReference type="AlphaFoldDB" id="A0A699RG89"/>
<reference evidence="2" key="1">
    <citation type="journal article" date="2019" name="Sci. Rep.">
        <title>Draft genome of Tanacetum cinerariifolium, the natural source of mosquito coil.</title>
        <authorList>
            <person name="Yamashiro T."/>
            <person name="Shiraishi A."/>
            <person name="Satake H."/>
            <person name="Nakayama K."/>
        </authorList>
    </citation>
    <scope>NUCLEOTIDE SEQUENCE</scope>
</reference>
<feature type="region of interest" description="Disordered" evidence="1">
    <location>
        <begin position="1"/>
        <end position="23"/>
    </location>
</feature>
<name>A0A699RG89_TANCI</name>
<dbReference type="EMBL" id="BKCJ011092786">
    <property type="protein sequence ID" value="GFC84077.1"/>
    <property type="molecule type" value="Genomic_DNA"/>
</dbReference>
<evidence type="ECO:0000313" key="2">
    <source>
        <dbReference type="EMBL" id="GFC84077.1"/>
    </source>
</evidence>
<gene>
    <name evidence="2" type="ORF">Tci_856047</name>
</gene>
<sequence>MNPPYELGWKTKPILDSDGNPTTSTERIYETYKGKALVNSPQPIYDQEPFMVDDDDDEMSKDKEIDKLMAIISLSFKKNYKPTNNNL</sequence>
<protein>
    <submittedName>
        <fullName evidence="2">Uncharacterized protein</fullName>
    </submittedName>
</protein>
<organism evidence="2">
    <name type="scientific">Tanacetum cinerariifolium</name>
    <name type="common">Dalmatian daisy</name>
    <name type="synonym">Chrysanthemum cinerariifolium</name>
    <dbReference type="NCBI Taxonomy" id="118510"/>
    <lineage>
        <taxon>Eukaryota</taxon>
        <taxon>Viridiplantae</taxon>
        <taxon>Streptophyta</taxon>
        <taxon>Embryophyta</taxon>
        <taxon>Tracheophyta</taxon>
        <taxon>Spermatophyta</taxon>
        <taxon>Magnoliopsida</taxon>
        <taxon>eudicotyledons</taxon>
        <taxon>Gunneridae</taxon>
        <taxon>Pentapetalae</taxon>
        <taxon>asterids</taxon>
        <taxon>campanulids</taxon>
        <taxon>Asterales</taxon>
        <taxon>Asteraceae</taxon>
        <taxon>Asteroideae</taxon>
        <taxon>Anthemideae</taxon>
        <taxon>Anthemidinae</taxon>
        <taxon>Tanacetum</taxon>
    </lineage>
</organism>
<accession>A0A699RG89</accession>
<evidence type="ECO:0000256" key="1">
    <source>
        <dbReference type="SAM" id="MobiDB-lite"/>
    </source>
</evidence>
<proteinExistence type="predicted"/>